<evidence type="ECO:0000313" key="3">
    <source>
        <dbReference type="Proteomes" id="UP001166286"/>
    </source>
</evidence>
<reference evidence="2" key="1">
    <citation type="submission" date="2023-03" db="EMBL/GenBank/DDBJ databases">
        <title>Complete genome of Cladonia borealis.</title>
        <authorList>
            <person name="Park H."/>
        </authorList>
    </citation>
    <scope>NUCLEOTIDE SEQUENCE</scope>
    <source>
        <strain evidence="2">ANT050790</strain>
    </source>
</reference>
<gene>
    <name evidence="2" type="ORF">JMJ35_006084</name>
</gene>
<dbReference type="AlphaFoldDB" id="A0AA39U9N7"/>
<evidence type="ECO:0000313" key="2">
    <source>
        <dbReference type="EMBL" id="KAK0511511.1"/>
    </source>
</evidence>
<evidence type="ECO:0000256" key="1">
    <source>
        <dbReference type="SAM" id="MobiDB-lite"/>
    </source>
</evidence>
<comment type="caution">
    <text evidence="2">The sequence shown here is derived from an EMBL/GenBank/DDBJ whole genome shotgun (WGS) entry which is preliminary data.</text>
</comment>
<feature type="region of interest" description="Disordered" evidence="1">
    <location>
        <begin position="148"/>
        <end position="216"/>
    </location>
</feature>
<name>A0AA39U9N7_9LECA</name>
<accession>A0AA39U9N7</accession>
<dbReference type="Proteomes" id="UP001166286">
    <property type="component" value="Unassembled WGS sequence"/>
</dbReference>
<proteinExistence type="predicted"/>
<protein>
    <submittedName>
        <fullName evidence="2">Uncharacterized protein</fullName>
    </submittedName>
</protein>
<dbReference type="EMBL" id="JAFEKC020000013">
    <property type="protein sequence ID" value="KAK0511511.1"/>
    <property type="molecule type" value="Genomic_DNA"/>
</dbReference>
<feature type="compositionally biased region" description="Basic and acidic residues" evidence="1">
    <location>
        <begin position="186"/>
        <end position="216"/>
    </location>
</feature>
<sequence length="216" mass="23964">MIRQTVLASGALLATHGTESSLSPARSFSSRKQAKGAKASGPSAAEEWVASLRHNQETVRSAITDIRFIESSHTNKGMTKVTMTTPIEKLRLHAPANVIEMLKATHYYVSSSDAIVIGSDEHLKQGENRNDCFKKLCDVYLKAGEDAVKRERSKGPPKGLPKNPPNKSKDSESRRRFMDKKKMARKEKDAARVESKMAQESLEKEKQRALASEGKR</sequence>
<organism evidence="2 3">
    <name type="scientific">Cladonia borealis</name>
    <dbReference type="NCBI Taxonomy" id="184061"/>
    <lineage>
        <taxon>Eukaryota</taxon>
        <taxon>Fungi</taxon>
        <taxon>Dikarya</taxon>
        <taxon>Ascomycota</taxon>
        <taxon>Pezizomycotina</taxon>
        <taxon>Lecanoromycetes</taxon>
        <taxon>OSLEUM clade</taxon>
        <taxon>Lecanoromycetidae</taxon>
        <taxon>Lecanorales</taxon>
        <taxon>Lecanorineae</taxon>
        <taxon>Cladoniaceae</taxon>
        <taxon>Cladonia</taxon>
    </lineage>
</organism>
<keyword evidence="3" id="KW-1185">Reference proteome</keyword>
<feature type="compositionally biased region" description="Basic and acidic residues" evidence="1">
    <location>
        <begin position="167"/>
        <end position="176"/>
    </location>
</feature>
<dbReference type="Gene3D" id="3.30.160.20">
    <property type="match status" value="1"/>
</dbReference>
<feature type="region of interest" description="Disordered" evidence="1">
    <location>
        <begin position="21"/>
        <end position="42"/>
    </location>
</feature>